<dbReference type="PANTHER" id="PTHR46421">
    <property type="entry name" value="PROGRAMMED CELL DEATH PROTEIN 2-LIKE"/>
    <property type="match status" value="1"/>
</dbReference>
<feature type="region of interest" description="Disordered" evidence="1">
    <location>
        <begin position="100"/>
        <end position="140"/>
    </location>
</feature>
<evidence type="ECO:0000313" key="3">
    <source>
        <dbReference type="EMBL" id="ETW08988.1"/>
    </source>
</evidence>
<sequence>MDEGDAVLLGIPAKDVRVDETCPYTAKLGGIPAWFNAANSIPDSQLHCPQCHNSLYLVAQIYAPVTTPRSLYIFGCNSAKCVTVPNSWRVFRFQVDDTEQSKPAAPESTTTHCVAPNSSTWGRGDSDDDSDDDNWSSIGGSTWGSNVTTATCDIDLEALLNARDNAIAQSTKRMQPQQPSATKAEVPSTVAGEVDEPIATRPHFASIFLNVDDEPAVSGTEKFTHETQLLNAYLADEEKENASEVARLRNILKNKPSDSPTTSDGGVGDHAESYERTPLRDKLFLRFQKRVKRSPSQCLRYNYGGEPLWPSPPPANLVVPNCQCGEARVFELQLMPATNYFLKVENYVKPVDMTSLSRTDSPQPGKRVLDGGMDWQTIAIYSCPVSCSFSHEEFAYVMPPLVD</sequence>
<organism evidence="3">
    <name type="scientific">Aphanomyces invadans</name>
    <dbReference type="NCBI Taxonomy" id="157072"/>
    <lineage>
        <taxon>Eukaryota</taxon>
        <taxon>Sar</taxon>
        <taxon>Stramenopiles</taxon>
        <taxon>Oomycota</taxon>
        <taxon>Saprolegniomycetes</taxon>
        <taxon>Saprolegniales</taxon>
        <taxon>Verrucalvaceae</taxon>
        <taxon>Aphanomyces</taxon>
    </lineage>
</organism>
<feature type="region of interest" description="Disordered" evidence="1">
    <location>
        <begin position="250"/>
        <end position="273"/>
    </location>
</feature>
<dbReference type="PANTHER" id="PTHR46421:SF1">
    <property type="entry name" value="PROGRAMMED CELL DEATH PROTEIN 2-LIKE"/>
    <property type="match status" value="1"/>
</dbReference>
<evidence type="ECO:0000259" key="2">
    <source>
        <dbReference type="Pfam" id="PF04194"/>
    </source>
</evidence>
<gene>
    <name evidence="3" type="ORF">H310_01464</name>
</gene>
<dbReference type="VEuPathDB" id="FungiDB:H310_01464"/>
<protein>
    <recommendedName>
        <fullName evidence="2">Programmed cell death protein 2 C-terminal domain-containing protein</fullName>
    </recommendedName>
</protein>
<feature type="domain" description="Programmed cell death protein 2 C-terminal" evidence="2">
    <location>
        <begin position="281"/>
        <end position="394"/>
    </location>
</feature>
<dbReference type="GeneID" id="20078514"/>
<dbReference type="eggNOG" id="KOG2061">
    <property type="taxonomic scope" value="Eukaryota"/>
</dbReference>
<dbReference type="InterPro" id="IPR007320">
    <property type="entry name" value="PDCD2_C"/>
</dbReference>
<dbReference type="RefSeq" id="XP_008862793.1">
    <property type="nucleotide sequence ID" value="XM_008864571.1"/>
</dbReference>
<dbReference type="GO" id="GO:0005737">
    <property type="term" value="C:cytoplasm"/>
    <property type="evidence" value="ECO:0007669"/>
    <property type="project" value="InterPro"/>
</dbReference>
<dbReference type="EMBL" id="KI913953">
    <property type="protein sequence ID" value="ETW08988.1"/>
    <property type="molecule type" value="Genomic_DNA"/>
</dbReference>
<dbReference type="Pfam" id="PF04194">
    <property type="entry name" value="PDCD2_C"/>
    <property type="match status" value="1"/>
</dbReference>
<dbReference type="InterPro" id="IPR052815">
    <property type="entry name" value="PDCD2-like_regulator"/>
</dbReference>
<name>A0A024UTN5_9STRA</name>
<evidence type="ECO:0000256" key="1">
    <source>
        <dbReference type="SAM" id="MobiDB-lite"/>
    </source>
</evidence>
<accession>A0A024UTN5</accession>
<reference evidence="3" key="1">
    <citation type="submission" date="2013-12" db="EMBL/GenBank/DDBJ databases">
        <title>The Genome Sequence of Aphanomyces invadans NJM9701.</title>
        <authorList>
            <consortium name="The Broad Institute Genomics Platform"/>
            <person name="Russ C."/>
            <person name="Tyler B."/>
            <person name="van West P."/>
            <person name="Dieguez-Uribeondo J."/>
            <person name="Young S.K."/>
            <person name="Zeng Q."/>
            <person name="Gargeya S."/>
            <person name="Fitzgerald M."/>
            <person name="Abouelleil A."/>
            <person name="Alvarado L."/>
            <person name="Chapman S.B."/>
            <person name="Gainer-Dewar J."/>
            <person name="Goldberg J."/>
            <person name="Griggs A."/>
            <person name="Gujja S."/>
            <person name="Hansen M."/>
            <person name="Howarth C."/>
            <person name="Imamovic A."/>
            <person name="Ireland A."/>
            <person name="Larimer J."/>
            <person name="McCowan C."/>
            <person name="Murphy C."/>
            <person name="Pearson M."/>
            <person name="Poon T.W."/>
            <person name="Priest M."/>
            <person name="Roberts A."/>
            <person name="Saif S."/>
            <person name="Shea T."/>
            <person name="Sykes S."/>
            <person name="Wortman J."/>
            <person name="Nusbaum C."/>
            <person name="Birren B."/>
        </authorList>
    </citation>
    <scope>NUCLEOTIDE SEQUENCE [LARGE SCALE GENOMIC DNA]</scope>
    <source>
        <strain evidence="3">NJM9701</strain>
    </source>
</reference>
<dbReference type="AlphaFoldDB" id="A0A024UTN5"/>
<dbReference type="OrthoDB" id="366284at2759"/>
<proteinExistence type="predicted"/>
<dbReference type="STRING" id="157072.A0A024UTN5"/>